<comment type="caution">
    <text evidence="2">The sequence shown here is derived from an EMBL/GenBank/DDBJ whole genome shotgun (WGS) entry which is preliminary data.</text>
</comment>
<evidence type="ECO:0000313" key="2">
    <source>
        <dbReference type="EMBL" id="TCF93561.1"/>
    </source>
</evidence>
<feature type="transmembrane region" description="Helical" evidence="1">
    <location>
        <begin position="51"/>
        <end position="69"/>
    </location>
</feature>
<feature type="transmembrane region" description="Helical" evidence="1">
    <location>
        <begin position="159"/>
        <end position="182"/>
    </location>
</feature>
<evidence type="ECO:0000256" key="1">
    <source>
        <dbReference type="SAM" id="Phobius"/>
    </source>
</evidence>
<dbReference type="Proteomes" id="UP000291713">
    <property type="component" value="Unassembled WGS sequence"/>
</dbReference>
<dbReference type="AlphaFoldDB" id="A0A4R0WKD7"/>
<dbReference type="RefSeq" id="WP_131275204.1">
    <property type="nucleotide sequence ID" value="NZ_SHTU01000039.1"/>
</dbReference>
<name>A0A4R0WKD7_BIFLL</name>
<feature type="transmembrane region" description="Helical" evidence="1">
    <location>
        <begin position="202"/>
        <end position="224"/>
    </location>
</feature>
<reference evidence="2 3" key="1">
    <citation type="journal article" date="2018" name="Sci. Rep.">
        <title>Genomic diversity and distribution of Bifidobacterium longum subsp. longum across the human lifespan.</title>
        <authorList>
            <person name="Odamaki T."/>
            <person name="Bottacini F."/>
            <person name="Kato K."/>
            <person name="Mitsuyama E."/>
            <person name="Yoshida K."/>
            <person name="Horigome A."/>
            <person name="Xiao J.Z."/>
            <person name="van Sinderen D."/>
        </authorList>
    </citation>
    <scope>NUCLEOTIDE SEQUENCE [LARGE SCALE GENOMIC DNA]</scope>
    <source>
        <strain evidence="2 3">MCC10120</strain>
    </source>
</reference>
<dbReference type="EMBL" id="SHTU01000039">
    <property type="protein sequence ID" value="TCF93561.1"/>
    <property type="molecule type" value="Genomic_DNA"/>
</dbReference>
<accession>A0A4R0WKD7</accession>
<keyword evidence="1" id="KW-1133">Transmembrane helix</keyword>
<feature type="transmembrane region" description="Helical" evidence="1">
    <location>
        <begin position="236"/>
        <end position="259"/>
    </location>
</feature>
<keyword evidence="1" id="KW-0472">Membrane</keyword>
<feature type="transmembrane region" description="Helical" evidence="1">
    <location>
        <begin position="21"/>
        <end position="39"/>
    </location>
</feature>
<protein>
    <recommendedName>
        <fullName evidence="4">Polysaccharide polymerase</fullName>
    </recommendedName>
</protein>
<feature type="transmembrane region" description="Helical" evidence="1">
    <location>
        <begin position="76"/>
        <end position="93"/>
    </location>
</feature>
<feature type="transmembrane region" description="Helical" evidence="1">
    <location>
        <begin position="122"/>
        <end position="147"/>
    </location>
</feature>
<gene>
    <name evidence="2" type="ORF">MCC10120_2027</name>
</gene>
<evidence type="ECO:0008006" key="4">
    <source>
        <dbReference type="Google" id="ProtNLM"/>
    </source>
</evidence>
<evidence type="ECO:0000313" key="3">
    <source>
        <dbReference type="Proteomes" id="UP000291713"/>
    </source>
</evidence>
<organism evidence="2 3">
    <name type="scientific">Bifidobacterium longum subsp. longum</name>
    <dbReference type="NCBI Taxonomy" id="1679"/>
    <lineage>
        <taxon>Bacteria</taxon>
        <taxon>Bacillati</taxon>
        <taxon>Actinomycetota</taxon>
        <taxon>Actinomycetes</taxon>
        <taxon>Bifidobacteriales</taxon>
        <taxon>Bifidobacteriaceae</taxon>
        <taxon>Bifidobacterium</taxon>
    </lineage>
</organism>
<feature type="transmembrane region" description="Helical" evidence="1">
    <location>
        <begin position="336"/>
        <end position="355"/>
    </location>
</feature>
<keyword evidence="1" id="KW-0812">Transmembrane</keyword>
<proteinExistence type="predicted"/>
<feature type="transmembrane region" description="Helical" evidence="1">
    <location>
        <begin position="362"/>
        <end position="383"/>
    </location>
</feature>
<sequence>MTEITCAASLKQDRVSSIQKFNAYFYYVGIFVYCVNIVLSRSTFTALLSDFFFSSTKLLCILLFCIAAVTKVTVKISRVLIAILSVVLALLVYQKSQSVTPLIFVLSIYSVPSENIQSVLRLFIFSLLFSCLIVVFSALCGIIPNIYRPGVYFLLPYDLGFSYGSMPGYYLEGISIATILYFRGRIPKLTGWIIVFSSLLNFLFWGFVTQSFIVLLALIGTFVLDQGRESRTDHKFVRVFSILSFCLIPLVFFFVNYFFSEGNPVMQFFNRLLTWRLGLGRNALHAYGVSLFGKNVSFSGFGFSPTDMAVSSGGRLTLDSSSTYDYVDSSYVINPILYGVVCALLIIFFYMMLAVKSYKANLDYVCFLLIVLAIQGCVNWVLFELYLNPLPLFAALLFSDKKTFNF</sequence>